<feature type="compositionally biased region" description="Basic and acidic residues" evidence="1">
    <location>
        <begin position="456"/>
        <end position="466"/>
    </location>
</feature>
<feature type="region of interest" description="Disordered" evidence="1">
    <location>
        <begin position="43"/>
        <end position="75"/>
    </location>
</feature>
<feature type="compositionally biased region" description="Polar residues" evidence="1">
    <location>
        <begin position="221"/>
        <end position="233"/>
    </location>
</feature>
<feature type="compositionally biased region" description="Basic and acidic residues" evidence="1">
    <location>
        <begin position="378"/>
        <end position="387"/>
    </location>
</feature>
<feature type="compositionally biased region" description="Polar residues" evidence="1">
    <location>
        <begin position="240"/>
        <end position="253"/>
    </location>
</feature>
<accession>A0A2G8RMZ1</accession>
<dbReference type="STRING" id="1077348.A0A2G8RMZ1"/>
<feature type="compositionally biased region" description="Basic and acidic residues" evidence="1">
    <location>
        <begin position="43"/>
        <end position="65"/>
    </location>
</feature>
<reference evidence="2 3" key="1">
    <citation type="journal article" date="2015" name="Sci. Rep.">
        <title>Chromosome-level genome map provides insights into diverse defense mechanisms in the medicinal fungus Ganoderma sinense.</title>
        <authorList>
            <person name="Zhu Y."/>
            <person name="Xu J."/>
            <person name="Sun C."/>
            <person name="Zhou S."/>
            <person name="Xu H."/>
            <person name="Nelson D.R."/>
            <person name="Qian J."/>
            <person name="Song J."/>
            <person name="Luo H."/>
            <person name="Xiang L."/>
            <person name="Li Y."/>
            <person name="Xu Z."/>
            <person name="Ji A."/>
            <person name="Wang L."/>
            <person name="Lu S."/>
            <person name="Hayward A."/>
            <person name="Sun W."/>
            <person name="Li X."/>
            <person name="Schwartz D.C."/>
            <person name="Wang Y."/>
            <person name="Chen S."/>
        </authorList>
    </citation>
    <scope>NUCLEOTIDE SEQUENCE [LARGE SCALE GENOMIC DNA]</scope>
    <source>
        <strain evidence="2 3">ZZ0214-1</strain>
    </source>
</reference>
<dbReference type="Proteomes" id="UP000230002">
    <property type="component" value="Unassembled WGS sequence"/>
</dbReference>
<dbReference type="EMBL" id="AYKW01000069">
    <property type="protein sequence ID" value="PIL22873.1"/>
    <property type="molecule type" value="Genomic_DNA"/>
</dbReference>
<evidence type="ECO:0000313" key="3">
    <source>
        <dbReference type="Proteomes" id="UP000230002"/>
    </source>
</evidence>
<feature type="region of interest" description="Disordered" evidence="1">
    <location>
        <begin position="378"/>
        <end position="420"/>
    </location>
</feature>
<feature type="compositionally biased region" description="Polar residues" evidence="1">
    <location>
        <begin position="181"/>
        <end position="190"/>
    </location>
</feature>
<evidence type="ECO:0000256" key="1">
    <source>
        <dbReference type="SAM" id="MobiDB-lite"/>
    </source>
</evidence>
<gene>
    <name evidence="2" type="ORF">GSI_15569</name>
</gene>
<feature type="region of interest" description="Disordered" evidence="1">
    <location>
        <begin position="432"/>
        <end position="479"/>
    </location>
</feature>
<feature type="compositionally biased region" description="Polar residues" evidence="1">
    <location>
        <begin position="66"/>
        <end position="75"/>
    </location>
</feature>
<dbReference type="OrthoDB" id="14911at2759"/>
<name>A0A2G8RMZ1_9APHY</name>
<feature type="compositionally biased region" description="Basic and acidic residues" evidence="1">
    <location>
        <begin position="154"/>
        <end position="167"/>
    </location>
</feature>
<proteinExistence type="predicted"/>
<feature type="region of interest" description="Disordered" evidence="1">
    <location>
        <begin position="154"/>
        <end position="296"/>
    </location>
</feature>
<comment type="caution">
    <text evidence="2">The sequence shown here is derived from an EMBL/GenBank/DDBJ whole genome shotgun (WGS) entry which is preliminary data.</text>
</comment>
<organism evidence="2 3">
    <name type="scientific">Ganoderma sinense ZZ0214-1</name>
    <dbReference type="NCBI Taxonomy" id="1077348"/>
    <lineage>
        <taxon>Eukaryota</taxon>
        <taxon>Fungi</taxon>
        <taxon>Dikarya</taxon>
        <taxon>Basidiomycota</taxon>
        <taxon>Agaricomycotina</taxon>
        <taxon>Agaricomycetes</taxon>
        <taxon>Polyporales</taxon>
        <taxon>Polyporaceae</taxon>
        <taxon>Ganoderma</taxon>
    </lineage>
</organism>
<sequence length="523" mass="57493">MAGKPFKVGRFAHTLRVRLMREHLGVDVDALYEEDLMAAEPLKEPHEQEPWDPDREQQSGKDSDVTRITTDHQTSASRALVRDIIDSLQQGAHGYAGAGAKKASLTLLHKAGIPTEADGTDGQKSVVQEREMYTRSGEKDYGFPSSVVPTLEEKTVAERMAEDKFPDHPTPIAEVSEDTESSSTPNSNGYFPSGDASLRGGGPSSAKQLNGSAKADGGVQDGSTPPSGSSTANDHGDVVQNGSVQKSPPQAATETGELYGAPANAAIDPQHDNLPPRARSGKNDGDSEEEKASARATIRKHLSSKLGNKQWQLLTPTPHVDPHGFEDPICDAFWKGVWVACAVHNTEIFRKVFHAIPDDLVTTWKQYKEFIAHHERLNKPLKDHDPSEPSVARVPSEAPDYDASTQHRLGEQATRTSRDELARSREFLVSDGDSHTLCTQPTESPPPVPGQNHSQNQKEKEKERRPAKGPKPFDQAEREEMENVLRELRGHLVIYPTRFLEGEDKANNFLFASDRLLPLPIYD</sequence>
<keyword evidence="3" id="KW-1185">Reference proteome</keyword>
<feature type="compositionally biased region" description="Basic and acidic residues" evidence="1">
    <location>
        <begin position="281"/>
        <end position="293"/>
    </location>
</feature>
<dbReference type="AlphaFoldDB" id="A0A2G8RMZ1"/>
<protein>
    <submittedName>
        <fullName evidence="2">Uncharacterized protein</fullName>
    </submittedName>
</protein>
<evidence type="ECO:0000313" key="2">
    <source>
        <dbReference type="EMBL" id="PIL22873.1"/>
    </source>
</evidence>